<dbReference type="InterPro" id="IPR000152">
    <property type="entry name" value="EGF-type_Asp/Asn_hydroxyl_site"/>
</dbReference>
<dbReference type="OrthoDB" id="5963868at2759"/>
<dbReference type="InterPro" id="IPR000884">
    <property type="entry name" value="TSP1_rpt"/>
</dbReference>
<comment type="subcellular location">
    <subcellularLocation>
        <location evidence="1">Membrane</location>
        <topology evidence="1">Single-pass membrane protein</topology>
    </subcellularLocation>
</comment>
<dbReference type="InterPro" id="IPR044004">
    <property type="entry name" value="TSP1_spondin_dom"/>
</dbReference>
<dbReference type="InterPro" id="IPR002126">
    <property type="entry name" value="Cadherin-like_dom"/>
</dbReference>
<feature type="region of interest" description="Disordered" evidence="10">
    <location>
        <begin position="1586"/>
        <end position="1606"/>
    </location>
</feature>
<dbReference type="SUPFAM" id="SSF82895">
    <property type="entry name" value="TSP-1 type 1 repeat"/>
    <property type="match status" value="1"/>
</dbReference>
<sequence length="1627" mass="180307">MKSISTIGWSSWSACSKKCEIGLRTRTRHITIHPAYGGASCPTALVGVDGCGQVKGGCGDTCIESDGRCVCTSNPGYELQGNKKSCADKNECLDGSAACINSNCRNTDGSYVCDCLPGYQPSSNRLQCVPKSCTPLTAPQCPADAYRDEFGTTCTPATINCPNGYQYQDSCTLTCTDSYKLAVIAQPNFRQKFAENFTTVDFDSPSDRTVCTVDPNSGSVSWDWNPGTTPYYCRRVNDPPLGVTISKTVINEKESVLTPVGKLSATDPQKDHLTFSISNPKGNLHFLIQGNMLLVKTPLVWTPNLGDNTYSVVVNVSDNGSPMMHSAATLNITVLNINDPPYGLELSNNEISENVPVNYTVGNLTAIDDDVSPQRTSNFSWEIVDSDDGFFSLRGSEILVAKSLDHESKNIHRIQVRCTDYGNPRKSSQVVSMSISVRDSNDSPKHINLTNHRVSENSPVGTLVGKIIARDDDNDTLSFDLNGTDSRVLRKFALQGSQANCGLRLQDGKSMQTCSVPLVVNGSLDYEVENEYIIWVGVTDPGGVTHKRFRIEVENVNEESTDILISDDRVPENSPGGTVVGEFLVKDPDNKNRVTQSHTCSLLNSLNGDEDAFYISQINQRNLLRVKANAFLDFETKTIYNITVSCSDTDLAISKSFLIEITDVNERPTSLVLSSTSVNESDSNMTHIGTLSAEDPEGINQTFIYTVRDSQSFRIGGTNKDQLFFLGPLDYEHTQSISVRLRVTDNGGLHLEKIFTITVQDLNDPPTDIRLQADAKLPENSGENVFISQVEMIDQDSNTRASCRLLNSSNDRVSLSSNALVVGPTITDYESLGSSKSLQILVRCEDQYGASVTRWINLPVEDVNEAPTDLTLSKLEIRENRNDTLVGILEITDPDVGQRHKCTILDVDTPFYIDSSTNPPTLKTVRPLDFESSRVEYVDIKCEDIVLDQAGHSTEKQFKINVIDVNEAPHILCNTPFHALPSFSRGSVLGQIQNYDPDNERYHMSKKQNPNGPFEIRKQLLNYRFENENISWPFDITQNGIIYLEKRLTAEEYNGSIIFGIRVEDDGAVWERSNGSEEYRIKIDEIEHSVQNCTVLIASNETQHDIHLSSNTIPENSTYGTIIGNLSRRRLLEHEQISYHILEEENGTQPFEIDQNILKLKLDNTLDYEVLPAEKTFPITISSVASISGVFTKQFVIEILDVNEMPTAICLTSPRPLDDCSVVGHILIEDLDYPELQCGISETNDLKNYSSQLSEYTCHIQEGVDTLSNKVIVDEHFYIQHSPPTLYVNKTIFTHGDTSYDVPIVCRSTKQPLHILSTMLNVNIKVPDDANCRRGDLCASCPQPSYCLTHVKAAGKCVGEDYRINSIVAIPVSIFEEPGFISMFEDYVTSLIEGTAQGKTLAQLVQDFNNQNETSRRRREAEYSDVYVEQLVYVGQVTSTNVVFAVAEKSSYDLIPASAACELLKNTEVKCWADAVTSVVPPKATGMPGTGTPNPDSEFPLWIIYTIAGLLLVAFIIMLVVIRRNSKRAKRKRNNNTSVHFNQYDNAVTLGSNSMYEIPSEVRDQNCYSHSGPSYPSVANSSYFADRDCNRGEPSTSRQSTMNPHMTNTLPVYESIDGNLHARVHDA</sequence>
<dbReference type="InterPro" id="IPR049883">
    <property type="entry name" value="NOTCH1_EGF-like"/>
</dbReference>
<keyword evidence="8" id="KW-0106">Calcium</keyword>
<gene>
    <name evidence="12" type="ORF">PACLA_8A032816</name>
</gene>
<dbReference type="SMART" id="SM00179">
    <property type="entry name" value="EGF_CA"/>
    <property type="match status" value="1"/>
</dbReference>
<dbReference type="InterPro" id="IPR036383">
    <property type="entry name" value="TSP1_rpt_sf"/>
</dbReference>
<comment type="caution">
    <text evidence="12">The sequence shown here is derived from an EMBL/GenBank/DDBJ whole genome shotgun (WGS) entry which is preliminary data.</text>
</comment>
<dbReference type="CDD" id="cd11304">
    <property type="entry name" value="Cadherin_repeat"/>
    <property type="match status" value="7"/>
</dbReference>
<keyword evidence="6" id="KW-1015">Disulfide bond</keyword>
<dbReference type="Pfam" id="PF07645">
    <property type="entry name" value="EGF_CA"/>
    <property type="match status" value="1"/>
</dbReference>
<dbReference type="PROSITE" id="PS51257">
    <property type="entry name" value="PROKAR_LIPOPROTEIN"/>
    <property type="match status" value="1"/>
</dbReference>
<dbReference type="PANTHER" id="PTHR24028:SF316">
    <property type="entry name" value="NEURAL-CADHERIN-LIKE"/>
    <property type="match status" value="1"/>
</dbReference>
<evidence type="ECO:0000256" key="2">
    <source>
        <dbReference type="ARBA" id="ARBA00022536"/>
    </source>
</evidence>
<keyword evidence="3 11" id="KW-0812">Transmembrane</keyword>
<dbReference type="SUPFAM" id="SSF57196">
    <property type="entry name" value="EGF/Laminin"/>
    <property type="match status" value="1"/>
</dbReference>
<dbReference type="PANTHER" id="PTHR24028">
    <property type="entry name" value="CADHERIN-87A"/>
    <property type="match status" value="1"/>
</dbReference>
<keyword evidence="4" id="KW-0732">Signal</keyword>
<evidence type="ECO:0000256" key="6">
    <source>
        <dbReference type="ARBA" id="ARBA00023157"/>
    </source>
</evidence>
<dbReference type="SUPFAM" id="SSF49313">
    <property type="entry name" value="Cadherin-like"/>
    <property type="match status" value="7"/>
</dbReference>
<comment type="caution">
    <text evidence="9">Lacks conserved residue(s) required for the propagation of feature annotation.</text>
</comment>
<dbReference type="PROSITE" id="PS00010">
    <property type="entry name" value="ASX_HYDROXYL"/>
    <property type="match status" value="1"/>
</dbReference>
<evidence type="ECO:0000256" key="1">
    <source>
        <dbReference type="ARBA" id="ARBA00004167"/>
    </source>
</evidence>
<dbReference type="PROSITE" id="PS50026">
    <property type="entry name" value="EGF_3"/>
    <property type="match status" value="1"/>
</dbReference>
<dbReference type="Proteomes" id="UP001152795">
    <property type="component" value="Unassembled WGS sequence"/>
</dbReference>
<dbReference type="PROSITE" id="PS01186">
    <property type="entry name" value="EGF_2"/>
    <property type="match status" value="1"/>
</dbReference>
<dbReference type="PROSITE" id="PS50268">
    <property type="entry name" value="CADHERIN_2"/>
    <property type="match status" value="7"/>
</dbReference>
<protein>
    <submittedName>
        <fullName evidence="12">Protocadherin Fat 4-like</fullName>
    </submittedName>
</protein>
<dbReference type="PROSITE" id="PS50092">
    <property type="entry name" value="TSP1"/>
    <property type="match status" value="1"/>
</dbReference>
<dbReference type="GO" id="GO:0005509">
    <property type="term" value="F:calcium ion binding"/>
    <property type="evidence" value="ECO:0007669"/>
    <property type="project" value="UniProtKB-UniRule"/>
</dbReference>
<dbReference type="InterPro" id="IPR015919">
    <property type="entry name" value="Cadherin-like_sf"/>
</dbReference>
<evidence type="ECO:0000256" key="8">
    <source>
        <dbReference type="PROSITE-ProRule" id="PRU00043"/>
    </source>
</evidence>
<dbReference type="SMART" id="SM00209">
    <property type="entry name" value="TSP1"/>
    <property type="match status" value="1"/>
</dbReference>
<evidence type="ECO:0000313" key="12">
    <source>
        <dbReference type="EMBL" id="CAB3985639.1"/>
    </source>
</evidence>
<dbReference type="Gene3D" id="2.60.40.60">
    <property type="entry name" value="Cadherins"/>
    <property type="match status" value="7"/>
</dbReference>
<keyword evidence="5 11" id="KW-1133">Transmembrane helix</keyword>
<dbReference type="Gene3D" id="2.10.25.10">
    <property type="entry name" value="Laminin"/>
    <property type="match status" value="2"/>
</dbReference>
<dbReference type="Pfam" id="PF00028">
    <property type="entry name" value="Cadherin"/>
    <property type="match status" value="1"/>
</dbReference>
<keyword evidence="7" id="KW-0325">Glycoprotein</keyword>
<dbReference type="SMART" id="SM00112">
    <property type="entry name" value="CA"/>
    <property type="match status" value="7"/>
</dbReference>
<evidence type="ECO:0000256" key="3">
    <source>
        <dbReference type="ARBA" id="ARBA00022692"/>
    </source>
</evidence>
<evidence type="ECO:0000256" key="4">
    <source>
        <dbReference type="ARBA" id="ARBA00022729"/>
    </source>
</evidence>
<dbReference type="InterPro" id="IPR018097">
    <property type="entry name" value="EGF_Ca-bd_CS"/>
</dbReference>
<keyword evidence="2 9" id="KW-0245">EGF-like domain</keyword>
<keyword evidence="11" id="KW-0472">Membrane</keyword>
<dbReference type="Gene3D" id="2.20.100.10">
    <property type="entry name" value="Thrombospondin type-1 (TSP1) repeat"/>
    <property type="match status" value="1"/>
</dbReference>
<dbReference type="PRINTS" id="PR00205">
    <property type="entry name" value="CADHERIN"/>
</dbReference>
<proteinExistence type="predicted"/>
<dbReference type="Pfam" id="PF19028">
    <property type="entry name" value="TSP1_spondin"/>
    <property type="match status" value="1"/>
</dbReference>
<dbReference type="SMART" id="SM00181">
    <property type="entry name" value="EGF"/>
    <property type="match status" value="2"/>
</dbReference>
<reference evidence="12" key="1">
    <citation type="submission" date="2020-04" db="EMBL/GenBank/DDBJ databases">
        <authorList>
            <person name="Alioto T."/>
            <person name="Alioto T."/>
            <person name="Gomez Garrido J."/>
        </authorList>
    </citation>
    <scope>NUCLEOTIDE SEQUENCE</scope>
    <source>
        <strain evidence="12">A484AB</strain>
    </source>
</reference>
<dbReference type="PROSITE" id="PS01187">
    <property type="entry name" value="EGF_CA"/>
    <property type="match status" value="1"/>
</dbReference>
<keyword evidence="13" id="KW-1185">Reference proteome</keyword>
<evidence type="ECO:0000256" key="9">
    <source>
        <dbReference type="PROSITE-ProRule" id="PRU00076"/>
    </source>
</evidence>
<evidence type="ECO:0000313" key="13">
    <source>
        <dbReference type="Proteomes" id="UP001152795"/>
    </source>
</evidence>
<feature type="transmembrane region" description="Helical" evidence="11">
    <location>
        <begin position="1502"/>
        <end position="1522"/>
    </location>
</feature>
<dbReference type="InterPro" id="IPR000742">
    <property type="entry name" value="EGF"/>
</dbReference>
<feature type="compositionally biased region" description="Polar residues" evidence="10">
    <location>
        <begin position="1593"/>
        <end position="1606"/>
    </location>
</feature>
<evidence type="ECO:0000256" key="5">
    <source>
        <dbReference type="ARBA" id="ARBA00022989"/>
    </source>
</evidence>
<evidence type="ECO:0000256" key="7">
    <source>
        <dbReference type="ARBA" id="ARBA00023180"/>
    </source>
</evidence>
<evidence type="ECO:0000256" key="11">
    <source>
        <dbReference type="SAM" id="Phobius"/>
    </source>
</evidence>
<name>A0A6S7G930_PARCT</name>
<dbReference type="EMBL" id="CACRXK020000894">
    <property type="protein sequence ID" value="CAB3985639.1"/>
    <property type="molecule type" value="Genomic_DNA"/>
</dbReference>
<accession>A0A6S7G930</accession>
<dbReference type="GO" id="GO:0005886">
    <property type="term" value="C:plasma membrane"/>
    <property type="evidence" value="ECO:0007669"/>
    <property type="project" value="TreeGrafter"/>
</dbReference>
<dbReference type="InterPro" id="IPR050174">
    <property type="entry name" value="Protocadherin/Cadherin-CA"/>
</dbReference>
<dbReference type="InterPro" id="IPR001881">
    <property type="entry name" value="EGF-like_Ca-bd_dom"/>
</dbReference>
<dbReference type="GO" id="GO:0007156">
    <property type="term" value="P:homophilic cell adhesion via plasma membrane adhesion molecules"/>
    <property type="evidence" value="ECO:0007669"/>
    <property type="project" value="InterPro"/>
</dbReference>
<organism evidence="12 13">
    <name type="scientific">Paramuricea clavata</name>
    <name type="common">Red gorgonian</name>
    <name type="synonym">Violescent sea-whip</name>
    <dbReference type="NCBI Taxonomy" id="317549"/>
    <lineage>
        <taxon>Eukaryota</taxon>
        <taxon>Metazoa</taxon>
        <taxon>Cnidaria</taxon>
        <taxon>Anthozoa</taxon>
        <taxon>Octocorallia</taxon>
        <taxon>Malacalcyonacea</taxon>
        <taxon>Plexauridae</taxon>
        <taxon>Paramuricea</taxon>
    </lineage>
</organism>
<dbReference type="CDD" id="cd00054">
    <property type="entry name" value="EGF_CA"/>
    <property type="match status" value="1"/>
</dbReference>
<evidence type="ECO:0000256" key="10">
    <source>
        <dbReference type="SAM" id="MobiDB-lite"/>
    </source>
</evidence>